<evidence type="ECO:0000256" key="1">
    <source>
        <dbReference type="ARBA" id="ARBA00022450"/>
    </source>
</evidence>
<keyword evidence="1" id="KW-0596">Phosphopantetheine</keyword>
<dbReference type="Gene3D" id="1.10.1200.10">
    <property type="entry name" value="ACP-like"/>
    <property type="match status" value="1"/>
</dbReference>
<organism evidence="4 5">
    <name type="scientific">Streptomyces formicae</name>
    <dbReference type="NCBI Taxonomy" id="1616117"/>
    <lineage>
        <taxon>Bacteria</taxon>
        <taxon>Bacillati</taxon>
        <taxon>Actinomycetota</taxon>
        <taxon>Actinomycetes</taxon>
        <taxon>Kitasatosporales</taxon>
        <taxon>Streptomycetaceae</taxon>
        <taxon>Streptomyces</taxon>
    </lineage>
</organism>
<keyword evidence="2" id="KW-0597">Phosphoprotein</keyword>
<feature type="domain" description="Carrier" evidence="3">
    <location>
        <begin position="4"/>
        <end position="80"/>
    </location>
</feature>
<dbReference type="AlphaFoldDB" id="A0A291QDB8"/>
<evidence type="ECO:0000259" key="3">
    <source>
        <dbReference type="PROSITE" id="PS50075"/>
    </source>
</evidence>
<dbReference type="EMBL" id="CP022685">
    <property type="protein sequence ID" value="ATL29578.1"/>
    <property type="molecule type" value="Genomic_DNA"/>
</dbReference>
<dbReference type="Proteomes" id="UP000221011">
    <property type="component" value="Chromosome"/>
</dbReference>
<reference evidence="4 5" key="1">
    <citation type="submission" date="2017-08" db="EMBL/GenBank/DDBJ databases">
        <title>Complete Genome Sequence of Streptomyces formicae KY5, the formicamycin producer.</title>
        <authorList>
            <person name="Holmes N.A."/>
            <person name="Devine R."/>
            <person name="Qin Z."/>
            <person name="Seipke R.F."/>
            <person name="Wilkinson B."/>
            <person name="Hutchings M.I."/>
        </authorList>
    </citation>
    <scope>NUCLEOTIDE SEQUENCE [LARGE SCALE GENOMIC DNA]</scope>
    <source>
        <strain evidence="4 5">KY5</strain>
    </source>
</reference>
<sequence length="82" mass="9063">MSSIVIDERISEVLKEIAELPESFEIAAEQDLKADLNIDSLKLIDIVVQVEAVLDIELGDEFSRDLVTVGDLQRQVSEHVGA</sequence>
<name>A0A291QDB8_9ACTN</name>
<dbReference type="PROSITE" id="PS50075">
    <property type="entry name" value="CARRIER"/>
    <property type="match status" value="1"/>
</dbReference>
<evidence type="ECO:0000313" key="5">
    <source>
        <dbReference type="Proteomes" id="UP000221011"/>
    </source>
</evidence>
<evidence type="ECO:0000313" key="4">
    <source>
        <dbReference type="EMBL" id="ATL29578.1"/>
    </source>
</evidence>
<gene>
    <name evidence="4" type="ORF">KY5_4560c</name>
</gene>
<dbReference type="InterPro" id="IPR036736">
    <property type="entry name" value="ACP-like_sf"/>
</dbReference>
<proteinExistence type="predicted"/>
<dbReference type="KEGG" id="sfk:KY5_4560c"/>
<dbReference type="InterPro" id="IPR009081">
    <property type="entry name" value="PP-bd_ACP"/>
</dbReference>
<dbReference type="PROSITE" id="PS00012">
    <property type="entry name" value="PHOSPHOPANTETHEINE"/>
    <property type="match status" value="1"/>
</dbReference>
<dbReference type="InterPro" id="IPR006162">
    <property type="entry name" value="Ppantetheine_attach_site"/>
</dbReference>
<dbReference type="RefSeq" id="WP_098244056.1">
    <property type="nucleotide sequence ID" value="NZ_CP022685.1"/>
</dbReference>
<dbReference type="SUPFAM" id="SSF47336">
    <property type="entry name" value="ACP-like"/>
    <property type="match status" value="1"/>
</dbReference>
<evidence type="ECO:0000256" key="2">
    <source>
        <dbReference type="ARBA" id="ARBA00022553"/>
    </source>
</evidence>
<keyword evidence="5" id="KW-1185">Reference proteome</keyword>
<protein>
    <recommendedName>
        <fullName evidence="3">Carrier domain-containing protein</fullName>
    </recommendedName>
</protein>
<accession>A0A291QDB8</accession>
<dbReference type="Pfam" id="PF00550">
    <property type="entry name" value="PP-binding"/>
    <property type="match status" value="1"/>
</dbReference>